<name>A0ABY6UJS6_BIOOC</name>
<keyword evidence="10" id="KW-1185">Reference proteome</keyword>
<dbReference type="PROSITE" id="PS50850">
    <property type="entry name" value="MFS"/>
    <property type="match status" value="1"/>
</dbReference>
<feature type="transmembrane region" description="Helical" evidence="7">
    <location>
        <begin position="397"/>
        <end position="418"/>
    </location>
</feature>
<dbReference type="Pfam" id="PF07690">
    <property type="entry name" value="MFS_1"/>
    <property type="match status" value="1"/>
</dbReference>
<comment type="caution">
    <text evidence="9">The sequence shown here is derived from an EMBL/GenBank/DDBJ whole genome shotgun (WGS) entry which is preliminary data.</text>
</comment>
<evidence type="ECO:0000256" key="5">
    <source>
        <dbReference type="ARBA" id="ARBA00023136"/>
    </source>
</evidence>
<feature type="transmembrane region" description="Helical" evidence="7">
    <location>
        <begin position="271"/>
        <end position="295"/>
    </location>
</feature>
<reference evidence="9 10" key="1">
    <citation type="submission" date="2019-06" db="EMBL/GenBank/DDBJ databases">
        <authorList>
            <person name="Broberg M."/>
        </authorList>
    </citation>
    <scope>NUCLEOTIDE SEQUENCE [LARGE SCALE GENOMIC DNA]</scope>
</reference>
<evidence type="ECO:0000259" key="8">
    <source>
        <dbReference type="PROSITE" id="PS50850"/>
    </source>
</evidence>
<feature type="region of interest" description="Disordered" evidence="6">
    <location>
        <begin position="1"/>
        <end position="25"/>
    </location>
</feature>
<protein>
    <recommendedName>
        <fullName evidence="8">Major facilitator superfamily (MFS) profile domain-containing protein</fullName>
    </recommendedName>
</protein>
<evidence type="ECO:0000256" key="1">
    <source>
        <dbReference type="ARBA" id="ARBA00004141"/>
    </source>
</evidence>
<gene>
    <name evidence="9" type="ORF">CLO192961_LOCUS305508</name>
</gene>
<dbReference type="InterPro" id="IPR036259">
    <property type="entry name" value="MFS_trans_sf"/>
</dbReference>
<dbReference type="Proteomes" id="UP000766486">
    <property type="component" value="Unassembled WGS sequence"/>
</dbReference>
<keyword evidence="4 7" id="KW-1133">Transmembrane helix</keyword>
<feature type="domain" description="Major facilitator superfamily (MFS) profile" evidence="8">
    <location>
        <begin position="43"/>
        <end position="450"/>
    </location>
</feature>
<evidence type="ECO:0000256" key="6">
    <source>
        <dbReference type="SAM" id="MobiDB-lite"/>
    </source>
</evidence>
<dbReference type="InterPro" id="IPR011701">
    <property type="entry name" value="MFS"/>
</dbReference>
<dbReference type="EMBL" id="CABFNS010000833">
    <property type="protein sequence ID" value="VUC31512.1"/>
    <property type="molecule type" value="Genomic_DNA"/>
</dbReference>
<comment type="subcellular location">
    <subcellularLocation>
        <location evidence="1">Membrane</location>
        <topology evidence="1">Multi-pass membrane protein</topology>
    </subcellularLocation>
</comment>
<evidence type="ECO:0000313" key="9">
    <source>
        <dbReference type="EMBL" id="VUC31512.1"/>
    </source>
</evidence>
<dbReference type="InterPro" id="IPR020846">
    <property type="entry name" value="MFS_dom"/>
</dbReference>
<dbReference type="SUPFAM" id="SSF103473">
    <property type="entry name" value="MFS general substrate transporter"/>
    <property type="match status" value="1"/>
</dbReference>
<evidence type="ECO:0000256" key="2">
    <source>
        <dbReference type="ARBA" id="ARBA00022448"/>
    </source>
</evidence>
<proteinExistence type="predicted"/>
<feature type="transmembrane region" description="Helical" evidence="7">
    <location>
        <begin position="364"/>
        <end position="385"/>
    </location>
</feature>
<feature type="transmembrane region" description="Helical" evidence="7">
    <location>
        <begin position="140"/>
        <end position="161"/>
    </location>
</feature>
<evidence type="ECO:0000256" key="3">
    <source>
        <dbReference type="ARBA" id="ARBA00022692"/>
    </source>
</evidence>
<organism evidence="9 10">
    <name type="scientific">Bionectria ochroleuca</name>
    <name type="common">Gliocladium roseum</name>
    <dbReference type="NCBI Taxonomy" id="29856"/>
    <lineage>
        <taxon>Eukaryota</taxon>
        <taxon>Fungi</taxon>
        <taxon>Dikarya</taxon>
        <taxon>Ascomycota</taxon>
        <taxon>Pezizomycotina</taxon>
        <taxon>Sordariomycetes</taxon>
        <taxon>Hypocreomycetidae</taxon>
        <taxon>Hypocreales</taxon>
        <taxon>Bionectriaceae</taxon>
        <taxon>Clonostachys</taxon>
    </lineage>
</organism>
<sequence length="478" mass="52917">MSGFVSEKSPNGVESTDVDSRDDTSRLDPASVRRLVRKTDLILMPILSLAYYTHTLDRANLGNAKTAGIETDLGMVGNQYSLLLVAFYITYSLMNIPWTIAAKRFNPAVVMPILIAGWGTCTLASVASRRNFGDFVACRTLMGVFEAAFLPCAVYYCSLFYTRRELGFRTAIFYQMGVIASATSGLISWSVFQWRKPLKGWQYLFIIEGSITIGIAIVLLFILPRSPEKCRWFSEEEKALAVYRLQQDSQDGDKRLRASDVKKQLLHGPSWVFAALAFLHGVGFASSSNFLPVIIKRLTQDTAKANLYTIGPNLSSAVVLLSSSFLSDRYAQRALYASATLVVSLIGFVLLGTLDLVNLVEVGYFLTFLLTFGVFTPGLLTPVWLSSNIPTTTGRAVALGMSYMSQNLAGIVSSLIFRNQDAPVYRPALITAAVCQAGYIVLSLVLRQYYIRINRKLDSGELPHAEGMENNKEYRYAI</sequence>
<feature type="transmembrane region" description="Helical" evidence="7">
    <location>
        <begin position="108"/>
        <end position="128"/>
    </location>
</feature>
<evidence type="ECO:0000313" key="10">
    <source>
        <dbReference type="Proteomes" id="UP000766486"/>
    </source>
</evidence>
<keyword evidence="5 7" id="KW-0472">Membrane</keyword>
<dbReference type="PANTHER" id="PTHR43791:SF50">
    <property type="entry name" value="TRANSPORTER, PUTATIVE (AFU_ORTHOLOGUE AFUA_2G00840)-RELATED"/>
    <property type="match status" value="1"/>
</dbReference>
<feature type="transmembrane region" description="Helical" evidence="7">
    <location>
        <begin position="424"/>
        <end position="446"/>
    </location>
</feature>
<feature type="transmembrane region" description="Helical" evidence="7">
    <location>
        <begin position="80"/>
        <end position="101"/>
    </location>
</feature>
<keyword evidence="2" id="KW-0813">Transport</keyword>
<keyword evidence="3 7" id="KW-0812">Transmembrane</keyword>
<feature type="transmembrane region" description="Helical" evidence="7">
    <location>
        <begin position="173"/>
        <end position="194"/>
    </location>
</feature>
<evidence type="ECO:0000256" key="7">
    <source>
        <dbReference type="SAM" id="Phobius"/>
    </source>
</evidence>
<dbReference type="Gene3D" id="1.20.1250.20">
    <property type="entry name" value="MFS general substrate transporter like domains"/>
    <property type="match status" value="2"/>
</dbReference>
<feature type="transmembrane region" description="Helical" evidence="7">
    <location>
        <begin position="200"/>
        <end position="223"/>
    </location>
</feature>
<feature type="transmembrane region" description="Helical" evidence="7">
    <location>
        <begin position="334"/>
        <end position="352"/>
    </location>
</feature>
<evidence type="ECO:0000256" key="4">
    <source>
        <dbReference type="ARBA" id="ARBA00022989"/>
    </source>
</evidence>
<dbReference type="PANTHER" id="PTHR43791">
    <property type="entry name" value="PERMEASE-RELATED"/>
    <property type="match status" value="1"/>
</dbReference>
<accession>A0ABY6UJS6</accession>